<keyword evidence="2" id="KW-1185">Reference proteome</keyword>
<evidence type="ECO:0008006" key="3">
    <source>
        <dbReference type="Google" id="ProtNLM"/>
    </source>
</evidence>
<dbReference type="Proteomes" id="UP001085076">
    <property type="component" value="Miscellaneous, Linkage group lg01"/>
</dbReference>
<evidence type="ECO:0000313" key="2">
    <source>
        <dbReference type="Proteomes" id="UP001085076"/>
    </source>
</evidence>
<comment type="caution">
    <text evidence="1">The sequence shown here is derived from an EMBL/GenBank/DDBJ whole genome shotgun (WGS) entry which is preliminary data.</text>
</comment>
<dbReference type="EMBL" id="JAGGNH010000001">
    <property type="protein sequence ID" value="KAJ0988081.1"/>
    <property type="molecule type" value="Genomic_DNA"/>
</dbReference>
<reference evidence="1" key="2">
    <citation type="journal article" date="2022" name="Hortic Res">
        <title>The genome of Dioscorea zingiberensis sheds light on the biosynthesis, origin and evolution of the medicinally important diosgenin saponins.</title>
        <authorList>
            <person name="Li Y."/>
            <person name="Tan C."/>
            <person name="Li Z."/>
            <person name="Guo J."/>
            <person name="Li S."/>
            <person name="Chen X."/>
            <person name="Wang C."/>
            <person name="Dai X."/>
            <person name="Yang H."/>
            <person name="Song W."/>
            <person name="Hou L."/>
            <person name="Xu J."/>
            <person name="Tong Z."/>
            <person name="Xu A."/>
            <person name="Yuan X."/>
            <person name="Wang W."/>
            <person name="Yang Q."/>
            <person name="Chen L."/>
            <person name="Sun Z."/>
            <person name="Wang K."/>
            <person name="Pan B."/>
            <person name="Chen J."/>
            <person name="Bao Y."/>
            <person name="Liu F."/>
            <person name="Qi X."/>
            <person name="Gang D.R."/>
            <person name="Wen J."/>
            <person name="Li J."/>
        </authorList>
    </citation>
    <scope>NUCLEOTIDE SEQUENCE</scope>
    <source>
        <strain evidence="1">Dzin_1.0</strain>
    </source>
</reference>
<name>A0A9D5HTM4_9LILI</name>
<evidence type="ECO:0000313" key="1">
    <source>
        <dbReference type="EMBL" id="KAJ0988081.1"/>
    </source>
</evidence>
<sequence>MNEISPYQRSIKLITSMAPSTTSKAMITIFFIIFTILLQLFITTPAFAASVDVPNIGRGRALDPNHPVCNRGRGLPCRVPVKPTPGRGCEYHKNCYKVPPAQN</sequence>
<protein>
    <recommendedName>
        <fullName evidence="3">Rapid ALkalinization Factor</fullName>
    </recommendedName>
</protein>
<organism evidence="1 2">
    <name type="scientific">Dioscorea zingiberensis</name>
    <dbReference type="NCBI Taxonomy" id="325984"/>
    <lineage>
        <taxon>Eukaryota</taxon>
        <taxon>Viridiplantae</taxon>
        <taxon>Streptophyta</taxon>
        <taxon>Embryophyta</taxon>
        <taxon>Tracheophyta</taxon>
        <taxon>Spermatophyta</taxon>
        <taxon>Magnoliopsida</taxon>
        <taxon>Liliopsida</taxon>
        <taxon>Dioscoreales</taxon>
        <taxon>Dioscoreaceae</taxon>
        <taxon>Dioscorea</taxon>
    </lineage>
</organism>
<dbReference type="AlphaFoldDB" id="A0A9D5HTM4"/>
<reference evidence="1" key="1">
    <citation type="submission" date="2021-03" db="EMBL/GenBank/DDBJ databases">
        <authorList>
            <person name="Li Z."/>
            <person name="Yang C."/>
        </authorList>
    </citation>
    <scope>NUCLEOTIDE SEQUENCE</scope>
    <source>
        <strain evidence="1">Dzin_1.0</strain>
        <tissue evidence="1">Leaf</tissue>
    </source>
</reference>
<gene>
    <name evidence="1" type="ORF">J5N97_006437</name>
</gene>
<proteinExistence type="predicted"/>
<accession>A0A9D5HTM4</accession>